<dbReference type="EMBL" id="LR796247">
    <property type="protein sequence ID" value="CAB4131167.1"/>
    <property type="molecule type" value="Genomic_DNA"/>
</dbReference>
<evidence type="ECO:0000313" key="2">
    <source>
        <dbReference type="EMBL" id="CAB4131167.1"/>
    </source>
</evidence>
<organism evidence="2">
    <name type="scientific">uncultured Caudovirales phage</name>
    <dbReference type="NCBI Taxonomy" id="2100421"/>
    <lineage>
        <taxon>Viruses</taxon>
        <taxon>Duplodnaviria</taxon>
        <taxon>Heunggongvirae</taxon>
        <taxon>Uroviricota</taxon>
        <taxon>Caudoviricetes</taxon>
        <taxon>Peduoviridae</taxon>
        <taxon>Maltschvirus</taxon>
        <taxon>Maltschvirus maltsch</taxon>
    </lineage>
</organism>
<protein>
    <submittedName>
        <fullName evidence="2">Uncharacterized protein</fullName>
    </submittedName>
</protein>
<name>A0A6J5LDD4_9CAUD</name>
<feature type="region of interest" description="Disordered" evidence="1">
    <location>
        <begin position="1"/>
        <end position="21"/>
    </location>
</feature>
<proteinExistence type="predicted"/>
<accession>A0A6J5LDD4</accession>
<sequence>MKYSLVRQGDRNAGDSGPMSQILDAESYQPIPGEVYPRVGCGIRVGSIYARTYSAQDYWQTTPITEITDEWVDENGFSHVRFKTKNSVYIWKEF</sequence>
<reference evidence="2" key="1">
    <citation type="submission" date="2020-04" db="EMBL/GenBank/DDBJ databases">
        <authorList>
            <person name="Chiriac C."/>
            <person name="Salcher M."/>
            <person name="Ghai R."/>
            <person name="Kavagutti S V."/>
        </authorList>
    </citation>
    <scope>NUCLEOTIDE SEQUENCE</scope>
</reference>
<evidence type="ECO:0000256" key="1">
    <source>
        <dbReference type="SAM" id="MobiDB-lite"/>
    </source>
</evidence>
<gene>
    <name evidence="2" type="ORF">UFOVP132_47</name>
</gene>